<evidence type="ECO:0000313" key="1">
    <source>
        <dbReference type="EnsemblMetazoa" id="G12656.18:cds"/>
    </source>
</evidence>
<protein>
    <submittedName>
        <fullName evidence="1">Uncharacterized protein</fullName>
    </submittedName>
</protein>
<proteinExistence type="predicted"/>
<organism evidence="1 2">
    <name type="scientific">Magallana gigas</name>
    <name type="common">Pacific oyster</name>
    <name type="synonym">Crassostrea gigas</name>
    <dbReference type="NCBI Taxonomy" id="29159"/>
    <lineage>
        <taxon>Eukaryota</taxon>
        <taxon>Metazoa</taxon>
        <taxon>Spiralia</taxon>
        <taxon>Lophotrochozoa</taxon>
        <taxon>Mollusca</taxon>
        <taxon>Bivalvia</taxon>
        <taxon>Autobranchia</taxon>
        <taxon>Pteriomorphia</taxon>
        <taxon>Ostreida</taxon>
        <taxon>Ostreoidea</taxon>
        <taxon>Ostreidae</taxon>
        <taxon>Magallana</taxon>
    </lineage>
</organism>
<dbReference type="AlphaFoldDB" id="A0A8W8I5Y6"/>
<reference evidence="1" key="1">
    <citation type="submission" date="2022-08" db="UniProtKB">
        <authorList>
            <consortium name="EnsemblMetazoa"/>
        </authorList>
    </citation>
    <scope>IDENTIFICATION</scope>
    <source>
        <strain evidence="1">05x7-T-G4-1.051#20</strain>
    </source>
</reference>
<sequence length="138" mass="15333">MLSQSMFITILKICEETFLPSGKIYTLCSPDRDHVVFRGLQSDLLYGVRVIGLNKSEKLPSERSWQLVDFQTFTLEEPIEIVNSTSSTKKPNENRNEILAIVAGVFSVVLACCSPPIGEGDAHCYYPNSCCRQVGNSP</sequence>
<dbReference type="EnsemblMetazoa" id="G12656.18">
    <property type="protein sequence ID" value="G12656.18:cds"/>
    <property type="gene ID" value="G12656"/>
</dbReference>
<accession>A0A8W8I5Y6</accession>
<evidence type="ECO:0000313" key="2">
    <source>
        <dbReference type="Proteomes" id="UP000005408"/>
    </source>
</evidence>
<dbReference type="Proteomes" id="UP000005408">
    <property type="component" value="Unassembled WGS sequence"/>
</dbReference>
<keyword evidence="2" id="KW-1185">Reference proteome</keyword>
<name>A0A8W8I5Y6_MAGGI</name>